<keyword evidence="1" id="KW-0732">Signal</keyword>
<dbReference type="Proteomes" id="UP000886819">
    <property type="component" value="Unassembled WGS sequence"/>
</dbReference>
<feature type="chain" id="PRO_5039346629" evidence="1">
    <location>
        <begin position="23"/>
        <end position="280"/>
    </location>
</feature>
<dbReference type="InterPro" id="IPR018711">
    <property type="entry name" value="NAGPA"/>
</dbReference>
<gene>
    <name evidence="3" type="ORF">IAA66_10805</name>
</gene>
<sequence length="280" mass="30652">MKRCWKMLVWAAVLIMPSFLCSCDRQPSQPAATVAESGPVSAGETASAAQTDTASATQTATALCFQAPCIEAPYDYEYRSEDKQIVIRRFQSAGITYFVADVQLTHVAQFQTALSGDCVYGDLEPLSAMAERNGAIFAINADDYGVHKYGTIIRNGRLIRTHDTTRNMLIVDSNGDFSVRVDRKAENPAQLGDQLIAQGVWQTFEFGPELIRDGQAVQFSPDFDVISTKSDRREPRTAIGQIGPLHYAIIVADGRQEGYSIGMTLPELQQIFIGLGVQTA</sequence>
<feature type="non-terminal residue" evidence="3">
    <location>
        <position position="280"/>
    </location>
</feature>
<evidence type="ECO:0000259" key="2">
    <source>
        <dbReference type="Pfam" id="PF09992"/>
    </source>
</evidence>
<dbReference type="EMBL" id="DVFI01000149">
    <property type="protein sequence ID" value="HIQ64049.1"/>
    <property type="molecule type" value="Genomic_DNA"/>
</dbReference>
<dbReference type="PROSITE" id="PS51257">
    <property type="entry name" value="PROKAR_LIPOPROTEIN"/>
    <property type="match status" value="1"/>
</dbReference>
<dbReference type="PANTHER" id="PTHR40446">
    <property type="entry name" value="N-ACETYLGLUCOSAMINE-1-PHOSPHODIESTER ALPHA-N-ACETYLGLUCOSAMINIDASE"/>
    <property type="match status" value="1"/>
</dbReference>
<protein>
    <submittedName>
        <fullName evidence="3">Phosphodiester glycosidase family protein</fullName>
    </submittedName>
</protein>
<dbReference type="GO" id="GO:0016798">
    <property type="term" value="F:hydrolase activity, acting on glycosyl bonds"/>
    <property type="evidence" value="ECO:0007669"/>
    <property type="project" value="UniProtKB-KW"/>
</dbReference>
<dbReference type="AlphaFoldDB" id="A0A9D0YXQ9"/>
<evidence type="ECO:0000313" key="4">
    <source>
        <dbReference type="Proteomes" id="UP000886819"/>
    </source>
</evidence>
<feature type="domain" description="Phosphodiester glycosidase" evidence="2">
    <location>
        <begin position="133"/>
        <end position="280"/>
    </location>
</feature>
<dbReference type="Pfam" id="PF09992">
    <property type="entry name" value="NAGPA"/>
    <property type="match status" value="1"/>
</dbReference>
<reference evidence="3" key="2">
    <citation type="journal article" date="2021" name="PeerJ">
        <title>Extensive microbial diversity within the chicken gut microbiome revealed by metagenomics and culture.</title>
        <authorList>
            <person name="Gilroy R."/>
            <person name="Ravi A."/>
            <person name="Getino M."/>
            <person name="Pursley I."/>
            <person name="Horton D.L."/>
            <person name="Alikhan N.F."/>
            <person name="Baker D."/>
            <person name="Gharbi K."/>
            <person name="Hall N."/>
            <person name="Watson M."/>
            <person name="Adriaenssens E.M."/>
            <person name="Foster-Nyarko E."/>
            <person name="Jarju S."/>
            <person name="Secka A."/>
            <person name="Antonio M."/>
            <person name="Oren A."/>
            <person name="Chaudhuri R.R."/>
            <person name="La Ragione R."/>
            <person name="Hildebrand F."/>
            <person name="Pallen M.J."/>
        </authorList>
    </citation>
    <scope>NUCLEOTIDE SEQUENCE</scope>
    <source>
        <strain evidence="3">ChiHile30-977</strain>
    </source>
</reference>
<proteinExistence type="predicted"/>
<accession>A0A9D0YXQ9</accession>
<feature type="signal peptide" evidence="1">
    <location>
        <begin position="1"/>
        <end position="22"/>
    </location>
</feature>
<dbReference type="PANTHER" id="PTHR40446:SF2">
    <property type="entry name" value="N-ACETYLGLUCOSAMINE-1-PHOSPHODIESTER ALPHA-N-ACETYLGLUCOSAMINIDASE"/>
    <property type="match status" value="1"/>
</dbReference>
<keyword evidence="3" id="KW-0378">Hydrolase</keyword>
<evidence type="ECO:0000313" key="3">
    <source>
        <dbReference type="EMBL" id="HIQ64049.1"/>
    </source>
</evidence>
<organism evidence="3 4">
    <name type="scientific">Candidatus Avichristensenella intestinipullorum</name>
    <dbReference type="NCBI Taxonomy" id="2840693"/>
    <lineage>
        <taxon>Bacteria</taxon>
        <taxon>Bacillati</taxon>
        <taxon>Bacillota</taxon>
        <taxon>Clostridia</taxon>
        <taxon>Candidatus Avichristensenella</taxon>
    </lineage>
</organism>
<name>A0A9D0YXQ9_9FIRM</name>
<keyword evidence="3" id="KW-0326">Glycosidase</keyword>
<comment type="caution">
    <text evidence="3">The sequence shown here is derived from an EMBL/GenBank/DDBJ whole genome shotgun (WGS) entry which is preliminary data.</text>
</comment>
<reference evidence="3" key="1">
    <citation type="submission" date="2020-10" db="EMBL/GenBank/DDBJ databases">
        <authorList>
            <person name="Gilroy R."/>
        </authorList>
    </citation>
    <scope>NUCLEOTIDE SEQUENCE</scope>
    <source>
        <strain evidence="3">ChiHile30-977</strain>
    </source>
</reference>
<evidence type="ECO:0000256" key="1">
    <source>
        <dbReference type="SAM" id="SignalP"/>
    </source>
</evidence>